<protein>
    <submittedName>
        <fullName evidence="1">Uncharacterized protein</fullName>
    </submittedName>
</protein>
<name>A0ABM7DNQ4_9GAMM</name>
<dbReference type="Proteomes" id="UP000278437">
    <property type="component" value="Chromosome"/>
</dbReference>
<keyword evidence="2" id="KW-1185">Reference proteome</keyword>
<gene>
    <name evidence="1" type="ORF">STH12_01937</name>
</gene>
<organism evidence="1 2">
    <name type="scientific">Shewanella khirikhana</name>
    <dbReference type="NCBI Taxonomy" id="1965282"/>
    <lineage>
        <taxon>Bacteria</taxon>
        <taxon>Pseudomonadati</taxon>
        <taxon>Pseudomonadota</taxon>
        <taxon>Gammaproteobacteria</taxon>
        <taxon>Alteromonadales</taxon>
        <taxon>Shewanellaceae</taxon>
        <taxon>Shewanella</taxon>
    </lineage>
</organism>
<sequence length="138" mass="15610">MAAMLNAAEVFGMFAAAQIMHRDSTVSAFEKRRRLSGREAEMSVRELMGRWVDERPDQGDSLTLYKEDGRVFLETWFSDGCHSRDEMRVTETDSGLKLEDLGGNFFGEYFMVTQAGLEFCNHRGSYYTAPASDEVLVA</sequence>
<reference evidence="2" key="1">
    <citation type="submission" date="2017-03" db="EMBL/GenBank/DDBJ databases">
        <title>Full genome sequence of a non-lethal Shewanella isolate that potentiates virulence of Vibio parahaemolyticus causing acute hepatopancreatic necrosis disease (AHPND) in shrimp.</title>
        <authorList>
            <person name="Prachumwat A."/>
            <person name="Sritunyalucksana K."/>
        </authorList>
    </citation>
    <scope>NUCLEOTIDE SEQUENCE [LARGE SCALE GENOMIC DNA]</scope>
    <source>
        <strain evidence="2">TH2012</strain>
    </source>
</reference>
<evidence type="ECO:0000313" key="1">
    <source>
        <dbReference type="EMBL" id="AZQ11037.1"/>
    </source>
</evidence>
<proteinExistence type="predicted"/>
<accession>A0ABM7DNQ4</accession>
<evidence type="ECO:0000313" key="2">
    <source>
        <dbReference type="Proteomes" id="UP000278437"/>
    </source>
</evidence>
<dbReference type="EMBL" id="CP020373">
    <property type="protein sequence ID" value="AZQ11037.1"/>
    <property type="molecule type" value="Genomic_DNA"/>
</dbReference>